<feature type="region of interest" description="Disordered" evidence="2">
    <location>
        <begin position="476"/>
        <end position="497"/>
    </location>
</feature>
<dbReference type="InterPro" id="IPR036291">
    <property type="entry name" value="NAD(P)-bd_dom_sf"/>
</dbReference>
<organism evidence="5 6">
    <name type="scientific">Achromobacter kerstersii</name>
    <dbReference type="NCBI Taxonomy" id="1353890"/>
    <lineage>
        <taxon>Bacteria</taxon>
        <taxon>Pseudomonadati</taxon>
        <taxon>Pseudomonadota</taxon>
        <taxon>Betaproteobacteria</taxon>
        <taxon>Burkholderiales</taxon>
        <taxon>Alcaligenaceae</taxon>
        <taxon>Achromobacter</taxon>
    </lineage>
</organism>
<evidence type="ECO:0000259" key="3">
    <source>
        <dbReference type="Pfam" id="PF01232"/>
    </source>
</evidence>
<dbReference type="Proteomes" id="UP000494269">
    <property type="component" value="Unassembled WGS sequence"/>
</dbReference>
<dbReference type="InterPro" id="IPR050988">
    <property type="entry name" value="Mannitol_DH/Oxidoreductase"/>
</dbReference>
<dbReference type="InterPro" id="IPR013328">
    <property type="entry name" value="6PGD_dom2"/>
</dbReference>
<dbReference type="InterPro" id="IPR000669">
    <property type="entry name" value="Mannitol_DH"/>
</dbReference>
<sequence>MELVADGAARLTPARLGLLPPGVARLAYDRSALRVGIVHLGLGAFVRAHLAAVNEAAINESVIHPAAALAGAELCWGICGVSLRHSDTRDALAPQDGLYTLALRSANAHGRPQQHLAVIGCLREMLVAPEDPQAVLARIAHADTRIVSVTVTEKGYCHDPASGLLNLNHPDIQHDLSHPRAPRSTIGFIVRGLQQRYAAGRNGITLMSLDNLPSNGHLLRGMVVAFAQKIDSALAQWIASHCTFPSSMVDRIVPRTTDDDRRDVAQVLGVHDAWPVVAEPYLEWVVEDIFAAGRPDWTAGGARFVAHAAPFETLKLRTVNGAHSALAYLSVMAGWDTVDRAMAQPALKAYLAALLREDIVPTLPELPGLDLTQYQARLLQRFANPALKHQTRQIAMDGSQKLPQRLLDTVRARLAQDLPINGLALAVAAWLHFLSGVDEAGRRYDIQDPMADVLAKRYAQAEQAVANRKVDRQCDRQCGQDHANQDGNSRPDDSAEADATRVWVQALTGLAPVFGDDLGQDPRFVRAVALAVQSLRARGVAGALAAFTASPTS</sequence>
<evidence type="ECO:0000313" key="5">
    <source>
        <dbReference type="EMBL" id="CAB3718411.1"/>
    </source>
</evidence>
<dbReference type="InterPro" id="IPR013131">
    <property type="entry name" value="Mannitol_DH_N"/>
</dbReference>
<dbReference type="PANTHER" id="PTHR43362">
    <property type="entry name" value="MANNITOL DEHYDROGENASE DSF1-RELATED"/>
    <property type="match status" value="1"/>
</dbReference>
<reference evidence="5 6" key="1">
    <citation type="submission" date="2020-04" db="EMBL/GenBank/DDBJ databases">
        <authorList>
            <person name="De Canck E."/>
        </authorList>
    </citation>
    <scope>NUCLEOTIDE SEQUENCE [LARGE SCALE GENOMIC DNA]</scope>
    <source>
        <strain evidence="5 6">LMG 3441</strain>
    </source>
</reference>
<evidence type="ECO:0000256" key="2">
    <source>
        <dbReference type="SAM" id="MobiDB-lite"/>
    </source>
</evidence>
<gene>
    <name evidence="5" type="primary">por_1</name>
    <name evidence="5" type="ORF">LMG3441_03595</name>
</gene>
<dbReference type="PANTHER" id="PTHR43362:SF1">
    <property type="entry name" value="MANNITOL DEHYDROGENASE 2-RELATED"/>
    <property type="match status" value="1"/>
</dbReference>
<dbReference type="AlphaFoldDB" id="A0A6S7A7W3"/>
<dbReference type="InterPro" id="IPR013118">
    <property type="entry name" value="Mannitol_DH_C"/>
</dbReference>
<evidence type="ECO:0000313" key="6">
    <source>
        <dbReference type="Proteomes" id="UP000494269"/>
    </source>
</evidence>
<evidence type="ECO:0000259" key="4">
    <source>
        <dbReference type="Pfam" id="PF08125"/>
    </source>
</evidence>
<keyword evidence="6" id="KW-1185">Reference proteome</keyword>
<dbReference type="SUPFAM" id="SSF51735">
    <property type="entry name" value="NAD(P)-binding Rossmann-fold domains"/>
    <property type="match status" value="1"/>
</dbReference>
<dbReference type="Pfam" id="PF01232">
    <property type="entry name" value="Mannitol_dh"/>
    <property type="match status" value="1"/>
</dbReference>
<protein>
    <submittedName>
        <fullName evidence="5">Polyol:NADP oxidoreductase</fullName>
        <ecNumber evidence="5">1.1.1.-</ecNumber>
    </submittedName>
</protein>
<keyword evidence="1 5" id="KW-0560">Oxidoreductase</keyword>
<name>A0A6S7A7W3_9BURK</name>
<dbReference type="EMBL" id="CADIJQ010000006">
    <property type="protein sequence ID" value="CAB3718411.1"/>
    <property type="molecule type" value="Genomic_DNA"/>
</dbReference>
<feature type="domain" description="Mannitol dehydrogenase N-terminal" evidence="3">
    <location>
        <begin position="36"/>
        <end position="298"/>
    </location>
</feature>
<dbReference type="Gene3D" id="1.10.1040.10">
    <property type="entry name" value="N-(1-d-carboxylethyl)-l-norvaline Dehydrogenase, domain 2"/>
    <property type="match status" value="1"/>
</dbReference>
<dbReference type="EC" id="1.1.1.-" evidence="5"/>
<proteinExistence type="predicted"/>
<dbReference type="GO" id="GO:0016616">
    <property type="term" value="F:oxidoreductase activity, acting on the CH-OH group of donors, NAD or NADP as acceptor"/>
    <property type="evidence" value="ECO:0007669"/>
    <property type="project" value="TreeGrafter"/>
</dbReference>
<dbReference type="Pfam" id="PF08125">
    <property type="entry name" value="Mannitol_dh_C"/>
    <property type="match status" value="1"/>
</dbReference>
<dbReference type="Gene3D" id="3.40.50.720">
    <property type="entry name" value="NAD(P)-binding Rossmann-like Domain"/>
    <property type="match status" value="1"/>
</dbReference>
<dbReference type="SUPFAM" id="SSF48179">
    <property type="entry name" value="6-phosphogluconate dehydrogenase C-terminal domain-like"/>
    <property type="match status" value="1"/>
</dbReference>
<dbReference type="PRINTS" id="PR00084">
    <property type="entry name" value="MTLDHDRGNASE"/>
</dbReference>
<dbReference type="InterPro" id="IPR008927">
    <property type="entry name" value="6-PGluconate_DH-like_C_sf"/>
</dbReference>
<evidence type="ECO:0000256" key="1">
    <source>
        <dbReference type="ARBA" id="ARBA00023002"/>
    </source>
</evidence>
<dbReference type="RefSeq" id="WP_175170528.1">
    <property type="nucleotide sequence ID" value="NZ_CADIJQ010000006.1"/>
</dbReference>
<feature type="domain" description="Mannitol dehydrogenase C-terminal" evidence="4">
    <location>
        <begin position="309"/>
        <end position="466"/>
    </location>
</feature>
<accession>A0A6S7A7W3</accession>